<dbReference type="Proteomes" id="UP000238762">
    <property type="component" value="Unassembled WGS sequence"/>
</dbReference>
<dbReference type="EMBL" id="PVWJ01000187">
    <property type="protein sequence ID" value="PSB00578.1"/>
    <property type="molecule type" value="Genomic_DNA"/>
</dbReference>
<proteinExistence type="predicted"/>
<evidence type="ECO:0000313" key="1">
    <source>
        <dbReference type="EMBL" id="PSB00578.1"/>
    </source>
</evidence>
<organism evidence="1 2">
    <name type="scientific">Merismopedia glauca CCAP 1448/3</name>
    <dbReference type="NCBI Taxonomy" id="1296344"/>
    <lineage>
        <taxon>Bacteria</taxon>
        <taxon>Bacillati</taxon>
        <taxon>Cyanobacteriota</taxon>
        <taxon>Cyanophyceae</taxon>
        <taxon>Synechococcales</taxon>
        <taxon>Merismopediaceae</taxon>
        <taxon>Merismopedia</taxon>
    </lineage>
</organism>
<keyword evidence="2" id="KW-1185">Reference proteome</keyword>
<gene>
    <name evidence="1" type="ORF">C7B64_22755</name>
</gene>
<name>A0A2T1BX97_9CYAN</name>
<reference evidence="1 2" key="2">
    <citation type="submission" date="2018-03" db="EMBL/GenBank/DDBJ databases">
        <title>The ancient ancestry and fast evolution of plastids.</title>
        <authorList>
            <person name="Moore K.R."/>
            <person name="Magnabosco C."/>
            <person name="Momper L."/>
            <person name="Gold D.A."/>
            <person name="Bosak T."/>
            <person name="Fournier G.P."/>
        </authorList>
    </citation>
    <scope>NUCLEOTIDE SEQUENCE [LARGE SCALE GENOMIC DNA]</scope>
    <source>
        <strain evidence="1 2">CCAP 1448/3</strain>
    </source>
</reference>
<reference evidence="1 2" key="1">
    <citation type="submission" date="2018-02" db="EMBL/GenBank/DDBJ databases">
        <authorList>
            <person name="Cohen D.B."/>
            <person name="Kent A.D."/>
        </authorList>
    </citation>
    <scope>NUCLEOTIDE SEQUENCE [LARGE SCALE GENOMIC DNA]</scope>
    <source>
        <strain evidence="1 2">CCAP 1448/3</strain>
    </source>
</reference>
<comment type="caution">
    <text evidence="1">The sequence shown here is derived from an EMBL/GenBank/DDBJ whole genome shotgun (WGS) entry which is preliminary data.</text>
</comment>
<protein>
    <submittedName>
        <fullName evidence="1">Uncharacterized protein</fullName>
    </submittedName>
</protein>
<sequence length="124" mass="14399">MNAELKRLEKLLPNDLLPLVAIAIQQRTSASSTDSRLTLIRTKRLDRKSYRIEIDGNSWQEIDLDYRNLLFWHEVARIQQHSIASYPWELIVFAAGLGMSMIEVTSQQVLLLLDFGQKQIRQFA</sequence>
<dbReference type="InterPro" id="IPR021751">
    <property type="entry name" value="DUF3318"/>
</dbReference>
<dbReference type="RefSeq" id="WP_106291704.1">
    <property type="nucleotide sequence ID" value="NZ_CAWNTC010000235.1"/>
</dbReference>
<accession>A0A2T1BX97</accession>
<dbReference type="AlphaFoldDB" id="A0A2T1BX97"/>
<dbReference type="Pfam" id="PF11780">
    <property type="entry name" value="DUF3318"/>
    <property type="match status" value="1"/>
</dbReference>
<evidence type="ECO:0000313" key="2">
    <source>
        <dbReference type="Proteomes" id="UP000238762"/>
    </source>
</evidence>